<evidence type="ECO:0000313" key="4">
    <source>
        <dbReference type="EMBL" id="OBS71121.1"/>
    </source>
</evidence>
<dbReference type="Proteomes" id="UP000092124">
    <property type="component" value="Unassembled WGS sequence"/>
</dbReference>
<dbReference type="PANTHER" id="PTHR19944">
    <property type="entry name" value="MHC CLASS II-RELATED"/>
    <property type="match status" value="1"/>
</dbReference>
<dbReference type="STRING" id="56216.A0A1A6GY77"/>
<accession>A0A1A6GY77</accession>
<feature type="domain" description="Ig-like" evidence="3">
    <location>
        <begin position="39"/>
        <end position="132"/>
    </location>
</feature>
<evidence type="ECO:0000259" key="3">
    <source>
        <dbReference type="PROSITE" id="PS50835"/>
    </source>
</evidence>
<dbReference type="SUPFAM" id="SSF48726">
    <property type="entry name" value="Immunoglobulin"/>
    <property type="match status" value="2"/>
</dbReference>
<dbReference type="InterPro" id="IPR036179">
    <property type="entry name" value="Ig-like_dom_sf"/>
</dbReference>
<dbReference type="PROSITE" id="PS50835">
    <property type="entry name" value="IG_LIKE"/>
    <property type="match status" value="1"/>
</dbReference>
<keyword evidence="1" id="KW-1015">Disulfide bond</keyword>
<protein>
    <recommendedName>
        <fullName evidence="3">Ig-like domain-containing protein</fullName>
    </recommendedName>
</protein>
<keyword evidence="5" id="KW-1185">Reference proteome</keyword>
<dbReference type="SMART" id="SM00407">
    <property type="entry name" value="IGc1"/>
    <property type="match status" value="1"/>
</dbReference>
<dbReference type="PROSITE" id="PS00290">
    <property type="entry name" value="IG_MHC"/>
    <property type="match status" value="1"/>
</dbReference>
<dbReference type="EMBL" id="LZPO01065260">
    <property type="protein sequence ID" value="OBS71121.1"/>
    <property type="molecule type" value="Genomic_DNA"/>
</dbReference>
<proteinExistence type="predicted"/>
<keyword evidence="2" id="KW-0393">Immunoglobulin domain</keyword>
<dbReference type="FunFam" id="2.60.40.10:FF:000283">
    <property type="entry name" value="Immunoglobulin kappa constant"/>
    <property type="match status" value="1"/>
</dbReference>
<dbReference type="PANTHER" id="PTHR19944:SF98">
    <property type="entry name" value="IG-LIKE DOMAIN-CONTAINING PROTEIN"/>
    <property type="match status" value="1"/>
</dbReference>
<dbReference type="InterPro" id="IPR003006">
    <property type="entry name" value="Ig/MHC_CS"/>
</dbReference>
<evidence type="ECO:0000313" key="5">
    <source>
        <dbReference type="Proteomes" id="UP000092124"/>
    </source>
</evidence>
<dbReference type="InterPro" id="IPR013783">
    <property type="entry name" value="Ig-like_fold"/>
</dbReference>
<dbReference type="InterPro" id="IPR050160">
    <property type="entry name" value="MHC/Immunoglobulin"/>
</dbReference>
<dbReference type="OrthoDB" id="9838202at2759"/>
<evidence type="ECO:0000256" key="1">
    <source>
        <dbReference type="ARBA" id="ARBA00023157"/>
    </source>
</evidence>
<gene>
    <name evidence="4" type="ORF">A6R68_00338</name>
</gene>
<sequence>MASSFLSLTADQWRSQNIFSCQVTHEGNTVEKSQPKATPSFTLFPPSSEELKTKKATLVCMIKDFYPGVLTVTWKADGKPITQGVETSQPSKQGNKYLATSLLTLTEEAWKSKSSVSCQVTHEGDTVEKSLSPAECP</sequence>
<name>A0A1A6GY77_NEOLE</name>
<organism evidence="4 5">
    <name type="scientific">Neotoma lepida</name>
    <name type="common">Desert woodrat</name>
    <dbReference type="NCBI Taxonomy" id="56216"/>
    <lineage>
        <taxon>Eukaryota</taxon>
        <taxon>Metazoa</taxon>
        <taxon>Chordata</taxon>
        <taxon>Craniata</taxon>
        <taxon>Vertebrata</taxon>
        <taxon>Euteleostomi</taxon>
        <taxon>Mammalia</taxon>
        <taxon>Eutheria</taxon>
        <taxon>Euarchontoglires</taxon>
        <taxon>Glires</taxon>
        <taxon>Rodentia</taxon>
        <taxon>Myomorpha</taxon>
        <taxon>Muroidea</taxon>
        <taxon>Cricetidae</taxon>
        <taxon>Neotominae</taxon>
        <taxon>Neotoma</taxon>
    </lineage>
</organism>
<evidence type="ECO:0000256" key="2">
    <source>
        <dbReference type="ARBA" id="ARBA00023319"/>
    </source>
</evidence>
<dbReference type="InterPro" id="IPR003597">
    <property type="entry name" value="Ig_C1-set"/>
</dbReference>
<feature type="non-terminal residue" evidence="4">
    <location>
        <position position="137"/>
    </location>
</feature>
<comment type="caution">
    <text evidence="4">The sequence shown here is derived from an EMBL/GenBank/DDBJ whole genome shotgun (WGS) entry which is preliminary data.</text>
</comment>
<dbReference type="Pfam" id="PF07654">
    <property type="entry name" value="C1-set"/>
    <property type="match status" value="2"/>
</dbReference>
<dbReference type="AlphaFoldDB" id="A0A1A6GY77"/>
<reference evidence="4 5" key="1">
    <citation type="submission" date="2016-06" db="EMBL/GenBank/DDBJ databases">
        <title>The Draft Genome Sequence and Annotation of the Desert Woodrat Neotoma lepida.</title>
        <authorList>
            <person name="Campbell M."/>
            <person name="Oakeson K.F."/>
            <person name="Yandell M."/>
            <person name="Halpert J.R."/>
            <person name="Dearing D."/>
        </authorList>
    </citation>
    <scope>NUCLEOTIDE SEQUENCE [LARGE SCALE GENOMIC DNA]</scope>
    <source>
        <strain evidence="4">417</strain>
        <tissue evidence="4">Liver</tissue>
    </source>
</reference>
<dbReference type="CDD" id="cd07699">
    <property type="entry name" value="IgC1_L"/>
    <property type="match status" value="1"/>
</dbReference>
<dbReference type="Gene3D" id="2.60.40.10">
    <property type="entry name" value="Immunoglobulins"/>
    <property type="match status" value="2"/>
</dbReference>
<dbReference type="InterPro" id="IPR007110">
    <property type="entry name" value="Ig-like_dom"/>
</dbReference>